<feature type="transmembrane region" description="Helical" evidence="1">
    <location>
        <begin position="46"/>
        <end position="63"/>
    </location>
</feature>
<keyword evidence="1" id="KW-0812">Transmembrane</keyword>
<evidence type="ECO:0000313" key="2">
    <source>
        <dbReference type="EMBL" id="MDA0176104.1"/>
    </source>
</evidence>
<proteinExistence type="predicted"/>
<keyword evidence="1" id="KW-0472">Membrane</keyword>
<keyword evidence="1" id="KW-1133">Transmembrane helix</keyword>
<reference evidence="2" key="1">
    <citation type="submission" date="2022-11" db="EMBL/GenBank/DDBJ databases">
        <title>Refractory cell wall polysaccharides provide important carbon source for microbial heterotrophs in the hadal ocean.</title>
        <authorList>
            <person name="Zhu X."/>
        </authorList>
    </citation>
    <scope>NUCLEOTIDE SEQUENCE</scope>
    <source>
        <strain evidence="2">MTRN7</strain>
    </source>
</reference>
<feature type="transmembrane region" description="Helical" evidence="1">
    <location>
        <begin position="97"/>
        <end position="121"/>
    </location>
</feature>
<comment type="caution">
    <text evidence="2">The sequence shown here is derived from an EMBL/GenBank/DDBJ whole genome shotgun (WGS) entry which is preliminary data.</text>
</comment>
<evidence type="ECO:0000256" key="1">
    <source>
        <dbReference type="SAM" id="Phobius"/>
    </source>
</evidence>
<sequence>MQQQFKVFKIIHIALVIGLILAYIVLNNNSIDIKNLSFPKVNSEDLFYALIPLIAYFISQLLYKQLISKIDTTQDQQQILLNYQSANIARWAIIEGAAFLILILKPEFILFGCILIIYLALLHPTEYKYKRDLNLFS</sequence>
<evidence type="ECO:0000313" key="3">
    <source>
        <dbReference type="Proteomes" id="UP001149142"/>
    </source>
</evidence>
<dbReference type="RefSeq" id="WP_106687228.1">
    <property type="nucleotide sequence ID" value="NZ_CAXQEU010000142.1"/>
</dbReference>
<organism evidence="2 3">
    <name type="scientific">Mesoflavibacter profundi</name>
    <dbReference type="NCBI Taxonomy" id="2708110"/>
    <lineage>
        <taxon>Bacteria</taxon>
        <taxon>Pseudomonadati</taxon>
        <taxon>Bacteroidota</taxon>
        <taxon>Flavobacteriia</taxon>
        <taxon>Flavobacteriales</taxon>
        <taxon>Flavobacteriaceae</taxon>
        <taxon>Mesoflavibacter</taxon>
    </lineage>
</organism>
<name>A0ABT4RW89_9FLAO</name>
<dbReference type="Proteomes" id="UP001149142">
    <property type="component" value="Unassembled WGS sequence"/>
</dbReference>
<feature type="transmembrane region" description="Helical" evidence="1">
    <location>
        <begin position="7"/>
        <end position="26"/>
    </location>
</feature>
<dbReference type="EMBL" id="JAPFGC010000002">
    <property type="protein sequence ID" value="MDA0176104.1"/>
    <property type="molecule type" value="Genomic_DNA"/>
</dbReference>
<keyword evidence="3" id="KW-1185">Reference proteome</keyword>
<protein>
    <submittedName>
        <fullName evidence="2">MFS transporter</fullName>
    </submittedName>
</protein>
<accession>A0ABT4RW89</accession>
<gene>
    <name evidence="2" type="ORF">OOZ35_01195</name>
</gene>